<dbReference type="EMBL" id="ADBV01017824">
    <property type="protein sequence ID" value="EJW71736.1"/>
    <property type="molecule type" value="Genomic_DNA"/>
</dbReference>
<evidence type="ECO:0000313" key="2">
    <source>
        <dbReference type="Proteomes" id="UP000004810"/>
    </source>
</evidence>
<name>J9DQB1_WUCBA</name>
<accession>J9DQB1</accession>
<gene>
    <name evidence="1" type="ORF">WUBG_17357</name>
</gene>
<comment type="caution">
    <text evidence="1">The sequence shown here is derived from an EMBL/GenBank/DDBJ whole genome shotgun (WGS) entry which is preliminary data.</text>
</comment>
<dbReference type="AlphaFoldDB" id="J9DQB1"/>
<evidence type="ECO:0000313" key="1">
    <source>
        <dbReference type="EMBL" id="EJW71736.1"/>
    </source>
</evidence>
<proteinExistence type="predicted"/>
<feature type="non-terminal residue" evidence="1">
    <location>
        <position position="77"/>
    </location>
</feature>
<organism evidence="1 2">
    <name type="scientific">Wuchereria bancrofti</name>
    <dbReference type="NCBI Taxonomy" id="6293"/>
    <lineage>
        <taxon>Eukaryota</taxon>
        <taxon>Metazoa</taxon>
        <taxon>Ecdysozoa</taxon>
        <taxon>Nematoda</taxon>
        <taxon>Chromadorea</taxon>
        <taxon>Rhabditida</taxon>
        <taxon>Spirurina</taxon>
        <taxon>Spiruromorpha</taxon>
        <taxon>Filarioidea</taxon>
        <taxon>Onchocercidae</taxon>
        <taxon>Wuchereria</taxon>
    </lineage>
</organism>
<protein>
    <submittedName>
        <fullName evidence="1">Uncharacterized protein</fullName>
    </submittedName>
</protein>
<sequence>MKQADAKTNETREMQKKKSRIISRFNSLEFSDLFQQYYVQKIVFGFCGGPTNRAILKVPKRTPSAAVAAITLKSKFH</sequence>
<reference evidence="2" key="1">
    <citation type="submission" date="2012-08" db="EMBL/GenBank/DDBJ databases">
        <title>The Genome Sequence of Wuchereria bancrofti.</title>
        <authorList>
            <person name="Nutman T.B."/>
            <person name="Fink D.L."/>
            <person name="Russ C."/>
            <person name="Young S."/>
            <person name="Zeng Q."/>
            <person name="Koehrsen M."/>
            <person name="Alvarado L."/>
            <person name="Berlin A."/>
            <person name="Chapman S.B."/>
            <person name="Chen Z."/>
            <person name="Freedman E."/>
            <person name="Gellesch M."/>
            <person name="Goldberg J."/>
            <person name="Griggs A."/>
            <person name="Gujja S."/>
            <person name="Heilman E.R."/>
            <person name="Heiman D."/>
            <person name="Hepburn T."/>
            <person name="Howarth C."/>
            <person name="Jen D."/>
            <person name="Larson L."/>
            <person name="Lewis B."/>
            <person name="Mehta T."/>
            <person name="Park D."/>
            <person name="Pearson M."/>
            <person name="Roberts A."/>
            <person name="Saif S."/>
            <person name="Shea T."/>
            <person name="Shenoy N."/>
            <person name="Sisk P."/>
            <person name="Stolte C."/>
            <person name="Sykes S."/>
            <person name="Walk T."/>
            <person name="White J."/>
            <person name="Yandava C."/>
            <person name="Haas B."/>
            <person name="Henn M.R."/>
            <person name="Nusbaum C."/>
            <person name="Birren B."/>
        </authorList>
    </citation>
    <scope>NUCLEOTIDE SEQUENCE [LARGE SCALE GENOMIC DNA]</scope>
    <source>
        <strain evidence="2">NA</strain>
    </source>
</reference>
<dbReference type="Proteomes" id="UP000004810">
    <property type="component" value="Unassembled WGS sequence"/>
</dbReference>